<evidence type="ECO:0000313" key="3">
    <source>
        <dbReference type="Proteomes" id="UP001143463"/>
    </source>
</evidence>
<dbReference type="RefSeq" id="WP_037054672.1">
    <property type="nucleotide sequence ID" value="NZ_BAAAUZ010000020.1"/>
</dbReference>
<dbReference type="Gene3D" id="3.40.109.10">
    <property type="entry name" value="NADH Oxidase"/>
    <property type="match status" value="1"/>
</dbReference>
<dbReference type="Proteomes" id="UP001143463">
    <property type="component" value="Unassembled WGS sequence"/>
</dbReference>
<proteinExistence type="predicted"/>
<name>A0A9W6NWB6_9PSEU</name>
<dbReference type="PANTHER" id="PTHR23026:SF123">
    <property type="entry name" value="NAD(P)H NITROREDUCTASE RV3131-RELATED"/>
    <property type="match status" value="1"/>
</dbReference>
<dbReference type="AlphaFoldDB" id="A0A9W6NWB6"/>
<reference evidence="2" key="2">
    <citation type="submission" date="2023-01" db="EMBL/GenBank/DDBJ databases">
        <authorList>
            <person name="Sun Q."/>
            <person name="Evtushenko L."/>
        </authorList>
    </citation>
    <scope>NUCLEOTIDE SEQUENCE</scope>
    <source>
        <strain evidence="2">VKM Ac-1069</strain>
    </source>
</reference>
<evidence type="ECO:0000313" key="2">
    <source>
        <dbReference type="EMBL" id="GLL12220.1"/>
    </source>
</evidence>
<dbReference type="SUPFAM" id="SSF55469">
    <property type="entry name" value="FMN-dependent nitroreductase-like"/>
    <property type="match status" value="2"/>
</dbReference>
<sequence>MSTDVTAGLLERAVQLALRAPSVHNTQPWRWRLRAREVELHADPARHLPGTDPDRRDLVISCGAALHHLRVAAAGFGGAVEIDRFPDPDHLWHLATVRLVDGQPDRAAAALFGQLARRHTDRRRYSPEPVPAAHVAALVERAGELGVVAVPVTDSAVLTRMTDVLGRAAREQRHEPGYLAELLMWTRRYADAADGVPPTAVPVRTGQWDEPELQRFPSGTLSPGRGLGPDGGLLMVLATPEDDLAARLAAGEATSAVLLTATRGGLATDPLSQAVEMPTAREGLRSALRIAEHPQLVIRLGFPAPGAPPLEPTPRRPLRSVLLHP</sequence>
<evidence type="ECO:0000256" key="1">
    <source>
        <dbReference type="SAM" id="MobiDB-lite"/>
    </source>
</evidence>
<dbReference type="EMBL" id="BSFQ01000012">
    <property type="protein sequence ID" value="GLL12220.1"/>
    <property type="molecule type" value="Genomic_DNA"/>
</dbReference>
<gene>
    <name evidence="2" type="ORF">GCM10017577_33610</name>
</gene>
<dbReference type="InterPro" id="IPR000415">
    <property type="entry name" value="Nitroreductase-like"/>
</dbReference>
<organism evidence="2 3">
    <name type="scientific">Pseudonocardia halophobica</name>
    <dbReference type="NCBI Taxonomy" id="29401"/>
    <lineage>
        <taxon>Bacteria</taxon>
        <taxon>Bacillati</taxon>
        <taxon>Actinomycetota</taxon>
        <taxon>Actinomycetes</taxon>
        <taxon>Pseudonocardiales</taxon>
        <taxon>Pseudonocardiaceae</taxon>
        <taxon>Pseudonocardia</taxon>
    </lineage>
</organism>
<keyword evidence="3" id="KW-1185">Reference proteome</keyword>
<dbReference type="GO" id="GO:0016491">
    <property type="term" value="F:oxidoreductase activity"/>
    <property type="evidence" value="ECO:0007669"/>
    <property type="project" value="InterPro"/>
</dbReference>
<dbReference type="InterPro" id="IPR050627">
    <property type="entry name" value="Nitroreductase/BluB"/>
</dbReference>
<reference evidence="2" key="1">
    <citation type="journal article" date="2014" name="Int. J. Syst. Evol. Microbiol.">
        <title>Complete genome sequence of Corynebacterium casei LMG S-19264T (=DSM 44701T), isolated from a smear-ripened cheese.</title>
        <authorList>
            <consortium name="US DOE Joint Genome Institute (JGI-PGF)"/>
            <person name="Walter F."/>
            <person name="Albersmeier A."/>
            <person name="Kalinowski J."/>
            <person name="Ruckert C."/>
        </authorList>
    </citation>
    <scope>NUCLEOTIDE SEQUENCE</scope>
    <source>
        <strain evidence="2">VKM Ac-1069</strain>
    </source>
</reference>
<comment type="caution">
    <text evidence="2">The sequence shown here is derived from an EMBL/GenBank/DDBJ whole genome shotgun (WGS) entry which is preliminary data.</text>
</comment>
<dbReference type="PANTHER" id="PTHR23026">
    <property type="entry name" value="NADPH NITROREDUCTASE"/>
    <property type="match status" value="1"/>
</dbReference>
<accession>A0A9W6NWB6</accession>
<feature type="region of interest" description="Disordered" evidence="1">
    <location>
        <begin position="303"/>
        <end position="325"/>
    </location>
</feature>
<protein>
    <submittedName>
        <fullName evidence="2">NAD(P)H nitroreductase</fullName>
    </submittedName>
</protein>
<dbReference type="NCBIfam" id="NF047509">
    <property type="entry name" value="Rv3131_FMN_oxido"/>
    <property type="match status" value="1"/>
</dbReference>